<gene>
    <name evidence="4" type="ORF">MAM_04207</name>
</gene>
<evidence type="ECO:0000256" key="2">
    <source>
        <dbReference type="ARBA" id="ARBA00023242"/>
    </source>
</evidence>
<dbReference type="OrthoDB" id="3014581at2759"/>
<comment type="subcellular location">
    <subcellularLocation>
        <location evidence="1">Nucleus</location>
    </subcellularLocation>
</comment>
<dbReference type="EMBL" id="AZHE01000009">
    <property type="protein sequence ID" value="KHN97818.1"/>
    <property type="molecule type" value="Genomic_DNA"/>
</dbReference>
<dbReference type="HOGENOM" id="CLU_013260_4_0_1"/>
<protein>
    <recommendedName>
        <fullName evidence="6">Transcription factor, fungi</fullName>
    </recommendedName>
</protein>
<dbReference type="CDD" id="cd12148">
    <property type="entry name" value="fungal_TF_MHR"/>
    <property type="match status" value="1"/>
</dbReference>
<keyword evidence="2" id="KW-0539">Nucleus</keyword>
<organism evidence="4 5">
    <name type="scientific">Metarhizium album (strain ARSEF 1941)</name>
    <dbReference type="NCBI Taxonomy" id="1081103"/>
    <lineage>
        <taxon>Eukaryota</taxon>
        <taxon>Fungi</taxon>
        <taxon>Dikarya</taxon>
        <taxon>Ascomycota</taxon>
        <taxon>Pezizomycotina</taxon>
        <taxon>Sordariomycetes</taxon>
        <taxon>Hypocreomycetidae</taxon>
        <taxon>Hypocreales</taxon>
        <taxon>Clavicipitaceae</taxon>
        <taxon>Metarhizium</taxon>
    </lineage>
</organism>
<dbReference type="PANTHER" id="PTHR31001:SF90">
    <property type="entry name" value="CENTROMERE DNA-BINDING PROTEIN COMPLEX CBF3 SUBUNIT B"/>
    <property type="match status" value="1"/>
</dbReference>
<dbReference type="RefSeq" id="XP_040678884.1">
    <property type="nucleotide sequence ID" value="XM_040823005.1"/>
</dbReference>
<proteinExistence type="predicted"/>
<dbReference type="AlphaFoldDB" id="A0A0B2WUS2"/>
<dbReference type="InterPro" id="IPR050613">
    <property type="entry name" value="Sec_Metabolite_Reg"/>
</dbReference>
<dbReference type="STRING" id="1081103.A0A0B2WUS2"/>
<name>A0A0B2WUS2_METAS</name>
<comment type="caution">
    <text evidence="4">The sequence shown here is derived from an EMBL/GenBank/DDBJ whole genome shotgun (WGS) entry which is preliminary data.</text>
</comment>
<evidence type="ECO:0000256" key="1">
    <source>
        <dbReference type="ARBA" id="ARBA00004123"/>
    </source>
</evidence>
<sequence>MQKYLSDVSHFHHIIHAPSMGGLIDATYNGLEQGNRVDIGAILLLLSICASTTYAWTKFDDSRCLFANSAEANSQATSWLKTSLDVADHAHRIAHISVECIQGMIIMFYALCSFEGVSSRARSLVARSIAMGRELALHRIDYSPNGSSGEVAGTDTVKTEISRRVWWFLTATDWMLAQFSVPQEGTYTIHPNHMAVRKPRNVNDEEIGSGSEAPDHDTEEPTCVSYFLQRIRLAEVCHDLLDRSPFILLSPETSDYRKVKEVDAKFKQFISDMPSFFSMRSTSLKDLPLDDSRCSRNITLQRYTLNLLLQRQLCKLHLPYLARGAVEPSFAYSREMCLKSARMIIQVEHQLRKENLAYVSVRQRMNIVLRSVFIATIALVLNACLGGDGDDSTPSGEEVADAWRILEEARDQSPVASKLLELSLQVLKKHRGSHPALDAVKDHAAAKGRSLASSPPMTPDSGHRNDGTNGMVPPQTNIESETAYLEQQWQVLQGRMDLDAIDWDRLFWGLDSPFI</sequence>
<dbReference type="Proteomes" id="UP000030816">
    <property type="component" value="Unassembled WGS sequence"/>
</dbReference>
<keyword evidence="5" id="KW-1185">Reference proteome</keyword>
<evidence type="ECO:0000313" key="4">
    <source>
        <dbReference type="EMBL" id="KHN97818.1"/>
    </source>
</evidence>
<dbReference type="GO" id="GO:0005634">
    <property type="term" value="C:nucleus"/>
    <property type="evidence" value="ECO:0007669"/>
    <property type="project" value="UniProtKB-SubCell"/>
</dbReference>
<feature type="region of interest" description="Disordered" evidence="3">
    <location>
        <begin position="442"/>
        <end position="475"/>
    </location>
</feature>
<evidence type="ECO:0008006" key="6">
    <source>
        <dbReference type="Google" id="ProtNLM"/>
    </source>
</evidence>
<reference evidence="4 5" key="1">
    <citation type="journal article" date="2014" name="Proc. Natl. Acad. Sci. U.S.A.">
        <title>Trajectory and genomic determinants of fungal-pathogen speciation and host adaptation.</title>
        <authorList>
            <person name="Hu X."/>
            <person name="Xiao G."/>
            <person name="Zheng P."/>
            <person name="Shang Y."/>
            <person name="Su Y."/>
            <person name="Zhang X."/>
            <person name="Liu X."/>
            <person name="Zhan S."/>
            <person name="St Leger R.J."/>
            <person name="Wang C."/>
        </authorList>
    </citation>
    <scope>NUCLEOTIDE SEQUENCE [LARGE SCALE GENOMIC DNA]</scope>
    <source>
        <strain evidence="4 5">ARSEF 1941</strain>
    </source>
</reference>
<evidence type="ECO:0000256" key="3">
    <source>
        <dbReference type="SAM" id="MobiDB-lite"/>
    </source>
</evidence>
<dbReference type="GeneID" id="63738662"/>
<evidence type="ECO:0000313" key="5">
    <source>
        <dbReference type="Proteomes" id="UP000030816"/>
    </source>
</evidence>
<dbReference type="PANTHER" id="PTHR31001">
    <property type="entry name" value="UNCHARACTERIZED TRANSCRIPTIONAL REGULATORY PROTEIN"/>
    <property type="match status" value="1"/>
</dbReference>
<accession>A0A0B2WUS2</accession>